<evidence type="ECO:0008006" key="11">
    <source>
        <dbReference type="Google" id="ProtNLM"/>
    </source>
</evidence>
<feature type="transmembrane region" description="Helical" evidence="8">
    <location>
        <begin position="77"/>
        <end position="94"/>
    </location>
</feature>
<dbReference type="GO" id="GO:0044038">
    <property type="term" value="P:cell wall macromolecule biosynthetic process"/>
    <property type="evidence" value="ECO:0007669"/>
    <property type="project" value="TreeGrafter"/>
</dbReference>
<feature type="transmembrane region" description="Helical" evidence="8">
    <location>
        <begin position="6"/>
        <end position="30"/>
    </location>
</feature>
<keyword evidence="10" id="KW-1185">Reference proteome</keyword>
<feature type="transmembrane region" description="Helical" evidence="8">
    <location>
        <begin position="272"/>
        <end position="296"/>
    </location>
</feature>
<dbReference type="Pfam" id="PF00953">
    <property type="entry name" value="Glycos_transf_4"/>
    <property type="match status" value="1"/>
</dbReference>
<feature type="transmembrane region" description="Helical" evidence="8">
    <location>
        <begin position="152"/>
        <end position="168"/>
    </location>
</feature>
<dbReference type="AlphaFoldDB" id="A0A5C5TVV9"/>
<feature type="transmembrane region" description="Helical" evidence="8">
    <location>
        <begin position="51"/>
        <end position="71"/>
    </location>
</feature>
<evidence type="ECO:0000256" key="8">
    <source>
        <dbReference type="SAM" id="Phobius"/>
    </source>
</evidence>
<dbReference type="InterPro" id="IPR000715">
    <property type="entry name" value="Glycosyl_transferase_4"/>
</dbReference>
<evidence type="ECO:0000313" key="9">
    <source>
        <dbReference type="EMBL" id="TWT17395.1"/>
    </source>
</evidence>
<comment type="subcellular location">
    <subcellularLocation>
        <location evidence="1">Cell membrane</location>
        <topology evidence="1">Multi-pass membrane protein</topology>
    </subcellularLocation>
</comment>
<organism evidence="9 10">
    <name type="scientific">Luteimonas wenzhouensis</name>
    <dbReference type="NCBI Taxonomy" id="2599615"/>
    <lineage>
        <taxon>Bacteria</taxon>
        <taxon>Pseudomonadati</taxon>
        <taxon>Pseudomonadota</taxon>
        <taxon>Gammaproteobacteria</taxon>
        <taxon>Lysobacterales</taxon>
        <taxon>Lysobacteraceae</taxon>
        <taxon>Luteimonas</taxon>
    </lineage>
</organism>
<dbReference type="GO" id="GO:0016780">
    <property type="term" value="F:phosphotransferase activity, for other substituted phosphate groups"/>
    <property type="evidence" value="ECO:0007669"/>
    <property type="project" value="InterPro"/>
</dbReference>
<name>A0A5C5TVV9_9GAMM</name>
<dbReference type="Proteomes" id="UP000315949">
    <property type="component" value="Unassembled WGS sequence"/>
</dbReference>
<keyword evidence="2" id="KW-1003">Cell membrane</keyword>
<keyword evidence="7" id="KW-0460">Magnesium</keyword>
<feature type="transmembrane region" description="Helical" evidence="8">
    <location>
        <begin position="198"/>
        <end position="218"/>
    </location>
</feature>
<dbReference type="PANTHER" id="PTHR22926">
    <property type="entry name" value="PHOSPHO-N-ACETYLMURAMOYL-PENTAPEPTIDE-TRANSFERASE"/>
    <property type="match status" value="1"/>
</dbReference>
<keyword evidence="5 8" id="KW-1133">Transmembrane helix</keyword>
<evidence type="ECO:0000256" key="2">
    <source>
        <dbReference type="ARBA" id="ARBA00022475"/>
    </source>
</evidence>
<evidence type="ECO:0000256" key="6">
    <source>
        <dbReference type="ARBA" id="ARBA00023136"/>
    </source>
</evidence>
<keyword evidence="4 8" id="KW-0812">Transmembrane</keyword>
<feature type="transmembrane region" description="Helical" evidence="8">
    <location>
        <begin position="302"/>
        <end position="319"/>
    </location>
</feature>
<keyword evidence="6 8" id="KW-0472">Membrane</keyword>
<dbReference type="GO" id="GO:0046872">
    <property type="term" value="F:metal ion binding"/>
    <property type="evidence" value="ECO:0007669"/>
    <property type="project" value="UniProtKB-KW"/>
</dbReference>
<dbReference type="EMBL" id="VOHE01000008">
    <property type="protein sequence ID" value="TWT17395.1"/>
    <property type="molecule type" value="Genomic_DNA"/>
</dbReference>
<feature type="transmembrane region" description="Helical" evidence="8">
    <location>
        <begin position="230"/>
        <end position="251"/>
    </location>
</feature>
<feature type="transmembrane region" description="Helical" evidence="8">
    <location>
        <begin position="174"/>
        <end position="191"/>
    </location>
</feature>
<dbReference type="PANTHER" id="PTHR22926:SF3">
    <property type="entry name" value="UNDECAPRENYL-PHOSPHATE ALPHA-N-ACETYLGLUCOSAMINYL 1-PHOSPHATE TRANSFERASE"/>
    <property type="match status" value="1"/>
</dbReference>
<evidence type="ECO:0000313" key="10">
    <source>
        <dbReference type="Proteomes" id="UP000315949"/>
    </source>
</evidence>
<gene>
    <name evidence="9" type="ORF">FQY79_13410</name>
</gene>
<feature type="binding site" evidence="7">
    <location>
        <position position="145"/>
    </location>
    <ligand>
        <name>Mg(2+)</name>
        <dbReference type="ChEBI" id="CHEBI:18420"/>
    </ligand>
</feature>
<protein>
    <recommendedName>
        <fullName evidence="11">UDP-N-acetylmuramyl pentapeptide phosphotransferase/UDP-N-acetylglucosamine-1-phosphate transferase</fullName>
    </recommendedName>
</protein>
<evidence type="ECO:0000256" key="4">
    <source>
        <dbReference type="ARBA" id="ARBA00022692"/>
    </source>
</evidence>
<comment type="cofactor">
    <cofactor evidence="7">
        <name>Mg(2+)</name>
        <dbReference type="ChEBI" id="CHEBI:18420"/>
    </cofactor>
</comment>
<evidence type="ECO:0000256" key="3">
    <source>
        <dbReference type="ARBA" id="ARBA00022679"/>
    </source>
</evidence>
<dbReference type="OrthoDB" id="9783652at2"/>
<dbReference type="GO" id="GO:0071555">
    <property type="term" value="P:cell wall organization"/>
    <property type="evidence" value="ECO:0007669"/>
    <property type="project" value="TreeGrafter"/>
</dbReference>
<dbReference type="GO" id="GO:0009103">
    <property type="term" value="P:lipopolysaccharide biosynthetic process"/>
    <property type="evidence" value="ECO:0007669"/>
    <property type="project" value="TreeGrafter"/>
</dbReference>
<evidence type="ECO:0000256" key="5">
    <source>
        <dbReference type="ARBA" id="ARBA00022989"/>
    </source>
</evidence>
<accession>A0A5C5TVV9</accession>
<feature type="transmembrane region" description="Helical" evidence="8">
    <location>
        <begin position="130"/>
        <end position="147"/>
    </location>
</feature>
<sequence>MAPAAQALAWMLAGTVLGAVVTALARAYALRRRLVDLPGERRSHQAATPRGGGVSIVLVLLAAGGILAVVAPGERPACLLAGAGLLLVAGIGWLDDHRPLPAWPRLCVHALSAALLAAAAWSRGGDALDVSVAFASALVLVNVWNFMDGIDGIAAMQALVVAVAWAMLAGAGPVWWLGLALAAGALGFLPFNFPRARIFLGDVGSGALGYGLAMLFTVGSQGGGPVARVLWVLPLLPFLVDASLTLALRILAGEAWWRPHVRHAYQVWARTLGSHVPVTLAYAAAAVLASMLMFLVRSGTSVIIIAACSTFLAVGALAWNRLRGASPVDGSTDELGRRNR</sequence>
<keyword evidence="3" id="KW-0808">Transferase</keyword>
<proteinExistence type="predicted"/>
<comment type="caution">
    <text evidence="9">The sequence shown here is derived from an EMBL/GenBank/DDBJ whole genome shotgun (WGS) entry which is preliminary data.</text>
</comment>
<reference evidence="9 10" key="1">
    <citation type="submission" date="2019-07" db="EMBL/GenBank/DDBJ databases">
        <title>Luteimonas sp. YD-1 nov., isolated from acidic soil.</title>
        <authorList>
            <person name="Zhou J."/>
        </authorList>
    </citation>
    <scope>NUCLEOTIDE SEQUENCE [LARGE SCALE GENOMIC DNA]</scope>
    <source>
        <strain evidence="9 10">YD-1</strain>
    </source>
</reference>
<evidence type="ECO:0000256" key="7">
    <source>
        <dbReference type="PIRSR" id="PIRSR600715-1"/>
    </source>
</evidence>
<feature type="binding site" evidence="7">
    <location>
        <position position="202"/>
    </location>
    <ligand>
        <name>Mg(2+)</name>
        <dbReference type="ChEBI" id="CHEBI:18420"/>
    </ligand>
</feature>
<dbReference type="GO" id="GO:0005886">
    <property type="term" value="C:plasma membrane"/>
    <property type="evidence" value="ECO:0007669"/>
    <property type="project" value="UniProtKB-SubCell"/>
</dbReference>
<dbReference type="RefSeq" id="WP_146313412.1">
    <property type="nucleotide sequence ID" value="NZ_VOHE01000008.1"/>
</dbReference>
<keyword evidence="7" id="KW-0479">Metal-binding</keyword>
<evidence type="ECO:0000256" key="1">
    <source>
        <dbReference type="ARBA" id="ARBA00004651"/>
    </source>
</evidence>